<evidence type="ECO:0000256" key="2">
    <source>
        <dbReference type="ARBA" id="ARBA00023002"/>
    </source>
</evidence>
<dbReference type="OrthoDB" id="5786478at2"/>
<gene>
    <name evidence="4" type="ORF">BTJ39_19325</name>
</gene>
<name>A0A1S8YFX5_9GAMM</name>
<dbReference type="InterPro" id="IPR020904">
    <property type="entry name" value="Sc_DH/Rdtase_CS"/>
</dbReference>
<dbReference type="GO" id="GO:0005829">
    <property type="term" value="C:cytosol"/>
    <property type="evidence" value="ECO:0007669"/>
    <property type="project" value="TreeGrafter"/>
</dbReference>
<organism evidence="4 5">
    <name type="scientific">Izhakiella australiensis</name>
    <dbReference type="NCBI Taxonomy" id="1926881"/>
    <lineage>
        <taxon>Bacteria</taxon>
        <taxon>Pseudomonadati</taxon>
        <taxon>Pseudomonadota</taxon>
        <taxon>Gammaproteobacteria</taxon>
        <taxon>Enterobacterales</taxon>
        <taxon>Erwiniaceae</taxon>
        <taxon>Izhakiella</taxon>
    </lineage>
</organism>
<dbReference type="Proteomes" id="UP000190667">
    <property type="component" value="Unassembled WGS sequence"/>
</dbReference>
<dbReference type="PANTHER" id="PTHR43391:SF91">
    <property type="entry name" value="OS04G0390700 PROTEIN"/>
    <property type="match status" value="1"/>
</dbReference>
<evidence type="ECO:0000313" key="4">
    <source>
        <dbReference type="EMBL" id="OON37970.1"/>
    </source>
</evidence>
<evidence type="ECO:0000256" key="3">
    <source>
        <dbReference type="RuleBase" id="RU000363"/>
    </source>
</evidence>
<dbReference type="NCBIfam" id="NF006117">
    <property type="entry name" value="PRK08264.1-3"/>
    <property type="match status" value="1"/>
</dbReference>
<protein>
    <submittedName>
        <fullName evidence="4">Short-chain dehydrogenase</fullName>
    </submittedName>
</protein>
<evidence type="ECO:0000256" key="1">
    <source>
        <dbReference type="ARBA" id="ARBA00006484"/>
    </source>
</evidence>
<dbReference type="EMBL" id="MRUL01000018">
    <property type="protein sequence ID" value="OON37970.1"/>
    <property type="molecule type" value="Genomic_DNA"/>
</dbReference>
<dbReference type="InterPro" id="IPR002347">
    <property type="entry name" value="SDR_fam"/>
</dbReference>
<keyword evidence="2" id="KW-0560">Oxidoreductase</keyword>
<evidence type="ECO:0000313" key="5">
    <source>
        <dbReference type="Proteomes" id="UP000190667"/>
    </source>
</evidence>
<comment type="similarity">
    <text evidence="1 3">Belongs to the short-chain dehydrogenases/reductases (SDR) family.</text>
</comment>
<dbReference type="PRINTS" id="PR00080">
    <property type="entry name" value="SDRFAMILY"/>
</dbReference>
<dbReference type="GO" id="GO:0016491">
    <property type="term" value="F:oxidoreductase activity"/>
    <property type="evidence" value="ECO:0007669"/>
    <property type="project" value="UniProtKB-KW"/>
</dbReference>
<dbReference type="InterPro" id="IPR036291">
    <property type="entry name" value="NAD(P)-bd_dom_sf"/>
</dbReference>
<dbReference type="Pfam" id="PF00106">
    <property type="entry name" value="adh_short"/>
    <property type="match status" value="1"/>
</dbReference>
<sequence>MKLKDAVVFVTGANRGLGRQFALRALELGAKKVYAAARDPQRIAIPGVIPVRLDVTRPEDIAAAAAQCHDATLLINNAGIADSRPLLSMEAEAALTAEMEVNLFGPLRVSRAFAPVLGANGGGAIINVLSVASWINSPILATYGISKAAAWSLTNGLRQALLEQKTQVLALHVGFIDTDLTRQLEVPKAAPLDVVNATFQGLEQGASEVLADEITRRVHDGFSAHPEVYLQAISR</sequence>
<dbReference type="AlphaFoldDB" id="A0A1S8YFX5"/>
<dbReference type="PRINTS" id="PR00081">
    <property type="entry name" value="GDHRDH"/>
</dbReference>
<proteinExistence type="inferred from homology"/>
<dbReference type="NCBIfam" id="NF006119">
    <property type="entry name" value="PRK08264.1-5"/>
    <property type="match status" value="1"/>
</dbReference>
<keyword evidence="5" id="KW-1185">Reference proteome</keyword>
<dbReference type="PANTHER" id="PTHR43391">
    <property type="entry name" value="RETINOL DEHYDROGENASE-RELATED"/>
    <property type="match status" value="1"/>
</dbReference>
<dbReference type="SUPFAM" id="SSF51735">
    <property type="entry name" value="NAD(P)-binding Rossmann-fold domains"/>
    <property type="match status" value="1"/>
</dbReference>
<dbReference type="Gene3D" id="3.40.50.720">
    <property type="entry name" value="NAD(P)-binding Rossmann-like Domain"/>
    <property type="match status" value="1"/>
</dbReference>
<accession>A0A1S8YFX5</accession>
<comment type="caution">
    <text evidence="4">The sequence shown here is derived from an EMBL/GenBank/DDBJ whole genome shotgun (WGS) entry which is preliminary data.</text>
</comment>
<reference evidence="4 5" key="1">
    <citation type="submission" date="2016-12" db="EMBL/GenBank/DDBJ databases">
        <title>Izhakiella australiana sp. nov. of genus Izhakiella isolated from Australian desert.</title>
        <authorList>
            <person name="Ji M."/>
        </authorList>
    </citation>
    <scope>NUCLEOTIDE SEQUENCE [LARGE SCALE GENOMIC DNA]</scope>
    <source>
        <strain evidence="4 5">D4N98</strain>
    </source>
</reference>
<dbReference type="RefSeq" id="WP_078004355.1">
    <property type="nucleotide sequence ID" value="NZ_MRUL01000018.1"/>
</dbReference>
<dbReference type="STRING" id="1926881.BTJ39_19325"/>
<dbReference type="PROSITE" id="PS00061">
    <property type="entry name" value="ADH_SHORT"/>
    <property type="match status" value="1"/>
</dbReference>